<dbReference type="PANTHER" id="PTHR11709:SF482">
    <property type="entry name" value="COPPER-CONTAINING NITRITE REDUCTASE"/>
    <property type="match status" value="1"/>
</dbReference>
<evidence type="ECO:0000259" key="11">
    <source>
        <dbReference type="Pfam" id="PF07732"/>
    </source>
</evidence>
<dbReference type="InterPro" id="IPR001287">
    <property type="entry name" value="NO2-reductase_Cu"/>
</dbReference>
<dbReference type="PANTHER" id="PTHR11709">
    <property type="entry name" value="MULTI-COPPER OXIDASE"/>
    <property type="match status" value="1"/>
</dbReference>
<evidence type="ECO:0000256" key="7">
    <source>
        <dbReference type="ARBA" id="ARBA00023002"/>
    </source>
</evidence>
<dbReference type="GO" id="GO:0050421">
    <property type="term" value="F:nitrite reductase (NO-forming) activity"/>
    <property type="evidence" value="ECO:0007669"/>
    <property type="project" value="UniProtKB-EC"/>
</dbReference>
<feature type="binding site" description="type 1 copper site" evidence="10">
    <location>
        <position position="187"/>
    </location>
    <ligand>
        <name>Cu cation</name>
        <dbReference type="ChEBI" id="CHEBI:23378"/>
        <label>1</label>
    </ligand>
</feature>
<comment type="catalytic activity">
    <reaction evidence="9">
        <text>nitric oxide + Fe(III)-[cytochrome c] + H2O = Fe(II)-[cytochrome c] + nitrite + 2 H(+)</text>
        <dbReference type="Rhea" id="RHEA:15233"/>
        <dbReference type="Rhea" id="RHEA-COMP:10350"/>
        <dbReference type="Rhea" id="RHEA-COMP:14399"/>
        <dbReference type="ChEBI" id="CHEBI:15377"/>
        <dbReference type="ChEBI" id="CHEBI:15378"/>
        <dbReference type="ChEBI" id="CHEBI:16301"/>
        <dbReference type="ChEBI" id="CHEBI:16480"/>
        <dbReference type="ChEBI" id="CHEBI:29033"/>
        <dbReference type="ChEBI" id="CHEBI:29034"/>
        <dbReference type="EC" id="1.7.2.1"/>
    </reaction>
</comment>
<dbReference type="PRINTS" id="PR00695">
    <property type="entry name" value="CUNO2RDTASE"/>
</dbReference>
<keyword evidence="6" id="KW-0677">Repeat</keyword>
<dbReference type="Proteomes" id="UP000196239">
    <property type="component" value="Chromosome 1"/>
</dbReference>
<dbReference type="EC" id="1.7.2.1" evidence="3"/>
<comment type="cofactor">
    <cofactor evidence="1 10">
        <name>Cu(+)</name>
        <dbReference type="ChEBI" id="CHEBI:49552"/>
    </cofactor>
</comment>
<keyword evidence="7" id="KW-0560">Oxidoreductase</keyword>
<feature type="binding site" description="type 1 copper site" evidence="10">
    <location>
        <position position="192"/>
    </location>
    <ligand>
        <name>Cu cation</name>
        <dbReference type="ChEBI" id="CHEBI:23378"/>
        <label>1</label>
    </ligand>
</feature>
<evidence type="ECO:0000313" key="13">
    <source>
        <dbReference type="Proteomes" id="UP000196239"/>
    </source>
</evidence>
<comment type="cofactor">
    <cofactor evidence="10">
        <name>Cu(2+)</name>
        <dbReference type="ChEBI" id="CHEBI:29036"/>
    </cofactor>
</comment>
<evidence type="ECO:0000256" key="1">
    <source>
        <dbReference type="ARBA" id="ARBA00001960"/>
    </source>
</evidence>
<evidence type="ECO:0000313" key="12">
    <source>
        <dbReference type="EMBL" id="CUR52369.1"/>
    </source>
</evidence>
<feature type="binding site" description="type 1 copper site" evidence="10">
    <location>
        <position position="142"/>
    </location>
    <ligand>
        <name>Cu cation</name>
        <dbReference type="ChEBI" id="CHEBI:23378"/>
        <label>1</label>
    </ligand>
</feature>
<sequence length="445" mass="47580">MNRRYSMMSIAAVVAVAGLLFASTYSQTQMTASSQSIPSASAQASTKAVNDMGGIQLQMPDAFAQIPADQIDGLVAQGRHVVDVQLTATSASLPIMGGGTYYALTFNGQVPGPTVRVTQGDIVRVTLTVPSTESTPHSVDMHASQLSATNFGAVKVGQSATYAYIAETPGAFKYHCEGVNLASMDQHVMSGMYGVTIVDPLNGYNPLIVDKTDTQGGKVVVVHHRYEAAAKEFVLEYNQLYLNADGSYDQRAMFLHNTTQTVVNGMAFGYTPNADINKLIKGDPTKNVFPVQPWNDPALKQYQGHPLFVDLDTHYRIFVVNQGNMPVFFHIVGEIMDRVSQGNHVQAQGTQTWLIGGSQDAIVDVVFDSPGAYVAVNHDYAAIFTGAATVFVAGDPFNLGYHAGDMPNPSDAVPPTGMNSIPQKEVVHCLCTDDQAAAIAKSMSG</sequence>
<feature type="domain" description="Plastocyanin-like" evidence="11">
    <location>
        <begin position="98"/>
        <end position="200"/>
    </location>
</feature>
<reference evidence="13" key="1">
    <citation type="submission" date="2015-10" db="EMBL/GenBank/DDBJ databases">
        <authorList>
            <person name="Lehtovirta-Morley L.E."/>
            <person name="Vieille C."/>
        </authorList>
    </citation>
    <scope>NUCLEOTIDE SEQUENCE [LARGE SCALE GENOMIC DNA]</scope>
</reference>
<comment type="subunit">
    <text evidence="2">Homotrimer.</text>
</comment>
<keyword evidence="13" id="KW-1185">Reference proteome</keyword>
<evidence type="ECO:0000256" key="8">
    <source>
        <dbReference type="ARBA" id="ARBA00023008"/>
    </source>
</evidence>
<feature type="binding site" description="type 1 copper site" evidence="10">
    <location>
        <position position="378"/>
    </location>
    <ligand>
        <name>Cu cation</name>
        <dbReference type="ChEBI" id="CHEBI:23378"/>
        <label>1</label>
    </ligand>
</feature>
<dbReference type="InterPro" id="IPR008972">
    <property type="entry name" value="Cupredoxin"/>
</dbReference>
<organism evidence="12 13">
    <name type="scientific">Nitrosotalea devaniterrae</name>
    <dbReference type="NCBI Taxonomy" id="1078905"/>
    <lineage>
        <taxon>Archaea</taxon>
        <taxon>Nitrososphaerota</taxon>
        <taxon>Nitrososphaeria</taxon>
        <taxon>Nitrosotaleales</taxon>
        <taxon>Nitrosotaleaceae</taxon>
        <taxon>Nitrosotalea</taxon>
    </lineage>
</organism>
<keyword evidence="8 10" id="KW-0186">Copper</keyword>
<feature type="binding site" description="type 1 copper site" evidence="10">
    <location>
        <position position="176"/>
    </location>
    <ligand>
        <name>Cu cation</name>
        <dbReference type="ChEBI" id="CHEBI:23378"/>
        <label>1</label>
    </ligand>
</feature>
<feature type="binding site" description="type 1 copper site" evidence="10">
    <location>
        <position position="137"/>
    </location>
    <ligand>
        <name>Cu cation</name>
        <dbReference type="ChEBI" id="CHEBI:23378"/>
        <label>1</label>
    </ligand>
</feature>
<accession>A0A128A4T9</accession>
<name>A0A128A4T9_9ARCH</name>
<dbReference type="EMBL" id="LN890280">
    <property type="protein sequence ID" value="CUR52369.1"/>
    <property type="molecule type" value="Genomic_DNA"/>
</dbReference>
<dbReference type="GO" id="GO:0005507">
    <property type="term" value="F:copper ion binding"/>
    <property type="evidence" value="ECO:0007669"/>
    <property type="project" value="InterPro"/>
</dbReference>
<evidence type="ECO:0000256" key="10">
    <source>
        <dbReference type="PIRSR" id="PIRSR601287-1"/>
    </source>
</evidence>
<dbReference type="Gene3D" id="2.60.40.420">
    <property type="entry name" value="Cupredoxins - blue copper proteins"/>
    <property type="match status" value="2"/>
</dbReference>
<dbReference type="KEGG" id="ndv:NDEV_1607"/>
<dbReference type="Pfam" id="PF07732">
    <property type="entry name" value="Cu-oxidase_3"/>
    <property type="match status" value="1"/>
</dbReference>
<evidence type="ECO:0000256" key="5">
    <source>
        <dbReference type="ARBA" id="ARBA00022723"/>
    </source>
</evidence>
<dbReference type="AlphaFoldDB" id="A0A128A4T9"/>
<dbReference type="SUPFAM" id="SSF49503">
    <property type="entry name" value="Cupredoxins"/>
    <property type="match status" value="2"/>
</dbReference>
<evidence type="ECO:0000256" key="9">
    <source>
        <dbReference type="ARBA" id="ARBA00049340"/>
    </source>
</evidence>
<evidence type="ECO:0000256" key="4">
    <source>
        <dbReference type="ARBA" id="ARBA00017290"/>
    </source>
</evidence>
<gene>
    <name evidence="12" type="ORF">NDEV_1607</name>
</gene>
<protein>
    <recommendedName>
        <fullName evidence="4">Copper-containing nitrite reductase</fullName>
        <ecNumber evidence="3">1.7.2.1</ecNumber>
    </recommendedName>
</protein>
<dbReference type="InterPro" id="IPR011707">
    <property type="entry name" value="Cu-oxidase-like_N"/>
</dbReference>
<evidence type="ECO:0000256" key="6">
    <source>
        <dbReference type="ARBA" id="ARBA00022737"/>
    </source>
</evidence>
<evidence type="ECO:0000256" key="3">
    <source>
        <dbReference type="ARBA" id="ARBA00011882"/>
    </source>
</evidence>
<evidence type="ECO:0000256" key="2">
    <source>
        <dbReference type="ARBA" id="ARBA00011233"/>
    </source>
</evidence>
<dbReference type="InterPro" id="IPR045087">
    <property type="entry name" value="Cu-oxidase_fam"/>
</dbReference>
<proteinExistence type="predicted"/>
<feature type="binding site" description="type 1 copper site" evidence="10">
    <location>
        <position position="175"/>
    </location>
    <ligand>
        <name>Cu cation</name>
        <dbReference type="ChEBI" id="CHEBI:23378"/>
        <label>1</label>
    </ligand>
</feature>
<keyword evidence="5 10" id="KW-0479">Metal-binding</keyword>